<gene>
    <name evidence="5" type="ORF">AMSG_03132</name>
</gene>
<keyword evidence="6" id="KW-1185">Reference proteome</keyword>
<feature type="region of interest" description="Disordered" evidence="2">
    <location>
        <begin position="863"/>
        <end position="883"/>
    </location>
</feature>
<dbReference type="SMART" id="SM00036">
    <property type="entry name" value="CNH"/>
    <property type="match status" value="1"/>
</dbReference>
<evidence type="ECO:0000256" key="2">
    <source>
        <dbReference type="SAM" id="MobiDB-lite"/>
    </source>
</evidence>
<keyword evidence="1" id="KW-0343">GTPase activation</keyword>
<dbReference type="PANTHER" id="PTHR15711:SF67">
    <property type="entry name" value="GTPASE-ACTIVATING PROTEIN DDB_G0291510"/>
    <property type="match status" value="1"/>
</dbReference>
<dbReference type="GO" id="GO:0005096">
    <property type="term" value="F:GTPase activator activity"/>
    <property type="evidence" value="ECO:0007669"/>
    <property type="project" value="UniProtKB-KW"/>
</dbReference>
<dbReference type="InterPro" id="IPR001180">
    <property type="entry name" value="CNH_dom"/>
</dbReference>
<dbReference type="Proteomes" id="UP000054408">
    <property type="component" value="Unassembled WGS sequence"/>
</dbReference>
<evidence type="ECO:0000259" key="3">
    <source>
        <dbReference type="PROSITE" id="PS50085"/>
    </source>
</evidence>
<proteinExistence type="predicted"/>
<dbReference type="PROSITE" id="PS50219">
    <property type="entry name" value="CNH"/>
    <property type="match status" value="1"/>
</dbReference>
<sequence length="1132" mass="121927">MALISKSRGWTVESTESNAELGGAYYKPVLEDPADDLRWYARYFVCAEHCNFVGKAEGDKGGPFCVSVVREMENFVPRVRGIVWTVQRKQHVLFEVKKHRDWKKSLVEVLKAAGAHELAKGVKKMVVANSPTMRSELIKLEEFQTPTAYKIGVLYVRAGQSREEEFFANDCEPEVDTAFDEFLSLIGTRIALQGWNGYRAGLDVEEGGTGETSVFTSLRGCDVMFHVCTMLPHDTTGQEVQRKRQIGNDVTAIVFCDEGAEFNPASIDSQFLHVYAVVRPLAGKPGMYELSYCRQDSVRPFGPLLTSPRFTANAAFVDFLLTKLINGERACLKSAPIFVHTYQRTVRTTLNTLYEGLKNDKSPDSLAPLADGKLVPTSSSTALAVDTGPRAGVPQLETSDSIFVCTELAAALKIEILSLVVWRESFVYATVDGLFVCEAGKGLANPRLVCKTGLSKLVLREDIGILIGEPCKKGKLRFWLLAQLENYDPKTVVENKVANTKGLHAWEVARPMSSTYLAVGKGKSILLYKWAGRVFEHQHTYALPARVKVMRFLGTSLIIAFHQEFDELELETSEVRELFVPDRSVDPLDVLFLGFKQGDMVSPLQELLLCYDNKGVVVNRFGELSRAFDLRWTAAPSAFAYLDPYVLAVTSKYVEVRTTLNGTLIQRLTLSEPISLLSFGSSLYVSTGVRGADGIMSIFEIKPNLAVNLLELDAISNALRDRVRSPQFKVTRRPTVGSSSSRNATPASSTLAAAAAAAVASPGAATVDDGKVEALLAAIDSGKASDVTEIVEASADAVSEQSSDGEASSEGGADDADDAHGGEPESTISDAGVDPAAYLMQSSSSDSDSGFEDTQVVAMEAAGPSGSDAADGANRERAAGSGSAIPTEVANAVAALHTALEAARPRFMHTAEAGMLDAAVVALQATNSCKGPGWGPEYLREVFPPLVHILGLFIDFEAAVEMHEQSLATATACKLYEPLAGALDVVREALPSVEATVAGVRQALMAVRRFKQFLDSLIAYAADDVPEATLGSVSNLSDGVADAAASLVVATKGFSQAADNADASSEVRTACELLTSHARRLYKAARVVTVHHDASHIISYATEKLDGNDKSDVSTINAVIDVCRALEATINE</sequence>
<feature type="domain" description="CNH" evidence="4">
    <location>
        <begin position="413"/>
        <end position="683"/>
    </location>
</feature>
<evidence type="ECO:0000313" key="5">
    <source>
        <dbReference type="EMBL" id="KNC46695.1"/>
    </source>
</evidence>
<dbReference type="AlphaFoldDB" id="A0A0L0D3D7"/>
<name>A0A0L0D3D7_THETB</name>
<dbReference type="RefSeq" id="XP_013760463.1">
    <property type="nucleotide sequence ID" value="XM_013905009.1"/>
</dbReference>
<evidence type="ECO:0000259" key="4">
    <source>
        <dbReference type="PROSITE" id="PS50219"/>
    </source>
</evidence>
<dbReference type="OrthoDB" id="2499658at2759"/>
<feature type="compositionally biased region" description="Low complexity" evidence="2">
    <location>
        <begin position="799"/>
        <end position="811"/>
    </location>
</feature>
<feature type="domain" description="Rap-GAP" evidence="3">
    <location>
        <begin position="137"/>
        <end position="353"/>
    </location>
</feature>
<dbReference type="GO" id="GO:0005737">
    <property type="term" value="C:cytoplasm"/>
    <property type="evidence" value="ECO:0007669"/>
    <property type="project" value="TreeGrafter"/>
</dbReference>
<dbReference type="STRING" id="461836.A0A0L0D3D7"/>
<dbReference type="Pfam" id="PF00780">
    <property type="entry name" value="CNH"/>
    <property type="match status" value="1"/>
</dbReference>
<organism evidence="5 6">
    <name type="scientific">Thecamonas trahens ATCC 50062</name>
    <dbReference type="NCBI Taxonomy" id="461836"/>
    <lineage>
        <taxon>Eukaryota</taxon>
        <taxon>Apusozoa</taxon>
        <taxon>Apusomonadida</taxon>
        <taxon>Apusomonadidae</taxon>
        <taxon>Thecamonas</taxon>
    </lineage>
</organism>
<dbReference type="Pfam" id="PF02145">
    <property type="entry name" value="Rap_GAP"/>
    <property type="match status" value="1"/>
</dbReference>
<feature type="compositionally biased region" description="Low complexity" evidence="2">
    <location>
        <begin position="863"/>
        <end position="872"/>
    </location>
</feature>
<reference evidence="5 6" key="1">
    <citation type="submission" date="2010-05" db="EMBL/GenBank/DDBJ databases">
        <title>The Genome Sequence of Thecamonas trahens ATCC 50062.</title>
        <authorList>
            <consortium name="The Broad Institute Genome Sequencing Platform"/>
            <person name="Russ C."/>
            <person name="Cuomo C."/>
            <person name="Shea T."/>
            <person name="Young S.K."/>
            <person name="Zeng Q."/>
            <person name="Koehrsen M."/>
            <person name="Haas B."/>
            <person name="Borodovsky M."/>
            <person name="Guigo R."/>
            <person name="Alvarado L."/>
            <person name="Berlin A."/>
            <person name="Bochicchio J."/>
            <person name="Borenstein D."/>
            <person name="Chapman S."/>
            <person name="Chen Z."/>
            <person name="Freedman E."/>
            <person name="Gellesch M."/>
            <person name="Goldberg J."/>
            <person name="Griggs A."/>
            <person name="Gujja S."/>
            <person name="Heilman E."/>
            <person name="Heiman D."/>
            <person name="Hepburn T."/>
            <person name="Howarth C."/>
            <person name="Jen D."/>
            <person name="Larson L."/>
            <person name="Mehta T."/>
            <person name="Park D."/>
            <person name="Pearson M."/>
            <person name="Roberts A."/>
            <person name="Saif S."/>
            <person name="Shenoy N."/>
            <person name="Sisk P."/>
            <person name="Stolte C."/>
            <person name="Sykes S."/>
            <person name="Thomson T."/>
            <person name="Walk T."/>
            <person name="White J."/>
            <person name="Yandava C."/>
            <person name="Burger G."/>
            <person name="Gray M.W."/>
            <person name="Holland P.W.H."/>
            <person name="King N."/>
            <person name="Lang F.B.F."/>
            <person name="Roger A.J."/>
            <person name="Ruiz-Trillo I."/>
            <person name="Lander E."/>
            <person name="Nusbaum C."/>
        </authorList>
    </citation>
    <scope>NUCLEOTIDE SEQUENCE [LARGE SCALE GENOMIC DNA]</scope>
    <source>
        <strain evidence="5 6">ATCC 50062</strain>
    </source>
</reference>
<protein>
    <submittedName>
        <fullName evidence="5">Uncharacterized protein</fullName>
    </submittedName>
</protein>
<dbReference type="SUPFAM" id="SSF111347">
    <property type="entry name" value="Rap/Ran-GAP"/>
    <property type="match status" value="1"/>
</dbReference>
<accession>A0A0L0D3D7</accession>
<feature type="region of interest" description="Disordered" evidence="2">
    <location>
        <begin position="794"/>
        <end position="832"/>
    </location>
</feature>
<dbReference type="Gene3D" id="3.40.50.11210">
    <property type="entry name" value="Rap/Ran-GAP"/>
    <property type="match status" value="1"/>
</dbReference>
<dbReference type="PANTHER" id="PTHR15711">
    <property type="entry name" value="RAP GTPASE-ACTIVATING PROTEIN"/>
    <property type="match status" value="1"/>
</dbReference>
<evidence type="ECO:0000256" key="1">
    <source>
        <dbReference type="ARBA" id="ARBA00022468"/>
    </source>
</evidence>
<dbReference type="GO" id="GO:0051056">
    <property type="term" value="P:regulation of small GTPase mediated signal transduction"/>
    <property type="evidence" value="ECO:0007669"/>
    <property type="project" value="InterPro"/>
</dbReference>
<dbReference type="EMBL" id="GL349443">
    <property type="protein sequence ID" value="KNC46695.1"/>
    <property type="molecule type" value="Genomic_DNA"/>
</dbReference>
<evidence type="ECO:0000313" key="6">
    <source>
        <dbReference type="Proteomes" id="UP000054408"/>
    </source>
</evidence>
<dbReference type="InterPro" id="IPR035974">
    <property type="entry name" value="Rap/Ran-GAP_sf"/>
</dbReference>
<dbReference type="PROSITE" id="PS50085">
    <property type="entry name" value="RAPGAP"/>
    <property type="match status" value="1"/>
</dbReference>
<dbReference type="InterPro" id="IPR000331">
    <property type="entry name" value="Rap/Ran_GAP_dom"/>
</dbReference>
<dbReference type="GeneID" id="25562762"/>
<dbReference type="eggNOG" id="KOG3686">
    <property type="taxonomic scope" value="Eukaryota"/>
</dbReference>
<dbReference type="InterPro" id="IPR050989">
    <property type="entry name" value="Rap1_Ran_GAP"/>
</dbReference>
<dbReference type="eggNOG" id="KOG0587">
    <property type="taxonomic scope" value="Eukaryota"/>
</dbReference>